<dbReference type="AlphaFoldDB" id="A0A9P7XRQ5"/>
<evidence type="ECO:0000256" key="1">
    <source>
        <dbReference type="SAM" id="Coils"/>
    </source>
</evidence>
<feature type="region of interest" description="Disordered" evidence="2">
    <location>
        <begin position="1"/>
        <end position="31"/>
    </location>
</feature>
<dbReference type="OrthoDB" id="2429646at2759"/>
<keyword evidence="1" id="KW-0175">Coiled coil</keyword>
<comment type="caution">
    <text evidence="3">The sequence shown here is derived from an EMBL/GenBank/DDBJ whole genome shotgun (WGS) entry which is preliminary data.</text>
</comment>
<dbReference type="EMBL" id="JAHRHY010000011">
    <property type="protein sequence ID" value="KAG9065882.1"/>
    <property type="molecule type" value="Genomic_DNA"/>
</dbReference>
<evidence type="ECO:0000256" key="2">
    <source>
        <dbReference type="SAM" id="MobiDB-lite"/>
    </source>
</evidence>
<proteinExistence type="predicted"/>
<feature type="compositionally biased region" description="Polar residues" evidence="2">
    <location>
        <begin position="332"/>
        <end position="354"/>
    </location>
</feature>
<feature type="coiled-coil region" evidence="1">
    <location>
        <begin position="125"/>
        <end position="166"/>
    </location>
</feature>
<feature type="region of interest" description="Disordered" evidence="2">
    <location>
        <begin position="323"/>
        <end position="354"/>
    </location>
</feature>
<evidence type="ECO:0000313" key="3">
    <source>
        <dbReference type="EMBL" id="KAG9065882.1"/>
    </source>
</evidence>
<accession>A0A9P7XRQ5</accession>
<name>A0A9P7XRQ5_9FUNG</name>
<dbReference type="Proteomes" id="UP000707451">
    <property type="component" value="Unassembled WGS sequence"/>
</dbReference>
<feature type="coiled-coil region" evidence="1">
    <location>
        <begin position="215"/>
        <end position="249"/>
    </location>
</feature>
<feature type="region of interest" description="Disordered" evidence="2">
    <location>
        <begin position="496"/>
        <end position="586"/>
    </location>
</feature>
<evidence type="ECO:0000313" key="4">
    <source>
        <dbReference type="Proteomes" id="UP000707451"/>
    </source>
</evidence>
<gene>
    <name evidence="3" type="ORF">KI688_002179</name>
</gene>
<feature type="compositionally biased region" description="Low complexity" evidence="2">
    <location>
        <begin position="520"/>
        <end position="540"/>
    </location>
</feature>
<reference evidence="3" key="1">
    <citation type="submission" date="2021-06" db="EMBL/GenBank/DDBJ databases">
        <title>Genome Sequence of Mortierella hyaline Strain SCG-10, a Cold-Adapted, Nitrate-Reducing Fungus Isolated from Soil in Minnesota, USA.</title>
        <authorList>
            <person name="Aldossari N."/>
        </authorList>
    </citation>
    <scope>NUCLEOTIDE SEQUENCE</scope>
    <source>
        <strain evidence="3">SCG-10</strain>
    </source>
</reference>
<feature type="compositionally biased region" description="Low complexity" evidence="2">
    <location>
        <begin position="547"/>
        <end position="566"/>
    </location>
</feature>
<keyword evidence="4" id="KW-1185">Reference proteome</keyword>
<protein>
    <submittedName>
        <fullName evidence="3">Uncharacterized protein</fullName>
    </submittedName>
</protein>
<feature type="compositionally biased region" description="Basic and acidic residues" evidence="2">
    <location>
        <begin position="568"/>
        <end position="585"/>
    </location>
</feature>
<organism evidence="3 4">
    <name type="scientific">Linnemannia hyalina</name>
    <dbReference type="NCBI Taxonomy" id="64524"/>
    <lineage>
        <taxon>Eukaryota</taxon>
        <taxon>Fungi</taxon>
        <taxon>Fungi incertae sedis</taxon>
        <taxon>Mucoromycota</taxon>
        <taxon>Mortierellomycotina</taxon>
        <taxon>Mortierellomycetes</taxon>
        <taxon>Mortierellales</taxon>
        <taxon>Mortierellaceae</taxon>
        <taxon>Linnemannia</taxon>
    </lineage>
</organism>
<sequence>MSLFSPKVGDNNESGSGGQAPTPWQDLRNEQDREVFEVCSRRLQRGYTPSQNIHKALISSIRSSFLASLNGSQRASLMNGDSSGVQRSTSGDEDLQDFQQPWYQPRHHPCYASPDQEYSSGSFEKEAHQRREEELLEVIAQLEKDLQELHNSTVELQTRLHESEERNERMVVEHDCALRHVKEEYDHQIHDTKKRTKRFYDETVRKRQRDEGKRLEALQEQLSQTQAANKDLRTTIRGLQRERLDAEQDQRDDLSVLCLFIENELGPMVSDLAGGKDNGGVIQLQAVGAFKCRRPSTINTATTAITKGNLYDHDLTPTTAVPHPFPIPLPTPSSQDNSPPKPSTTTATRQCTSPRGQKCISLLKQLQSALSIFANATAVTTPTTTTPHDPYKASSMPYPAGEGLQQEESAKTPAPFRTTHSRYTGTATTHGRHVALTEEHLVRIHETEQLEDLNSRRAWKRYSDSSSASSGHTVVAPALPPMPFRQIVLSKITGTPTTAAVTPPPPLATNPRVPSVSEKPPASVSISTPISVTTTAISSPQKHIPLTTTTTTSSPPTKTKTKTNNTVDTKEKGKEKKKEKEKDRSLQQCLAEQHTRYQKEIERIKQQCINIYRQSLEDVRADMKFKLGQAGRGGGQTRRGRSTTAVTAVPVAAIATAH</sequence>